<feature type="region of interest" description="Disordered" evidence="1">
    <location>
        <begin position="104"/>
        <end position="123"/>
    </location>
</feature>
<reference evidence="2" key="1">
    <citation type="submission" date="2019-12" db="EMBL/GenBank/DDBJ databases">
        <title>Genome sequencing and annotation of Brassica cretica.</title>
        <authorList>
            <person name="Studholme D.J."/>
            <person name="Sarris P.F."/>
        </authorList>
    </citation>
    <scope>NUCLEOTIDE SEQUENCE</scope>
    <source>
        <strain evidence="2">PFS-102/07</strain>
        <tissue evidence="2">Leaf</tissue>
    </source>
</reference>
<feature type="compositionally biased region" description="Basic residues" evidence="1">
    <location>
        <begin position="104"/>
        <end position="113"/>
    </location>
</feature>
<accession>A0A8S9J4K6</accession>
<sequence>MVDFRRPRARGGGCQREKRVYGFFPGRKIRILFSLHPESTDPRHQKTDSEKPRGKDHAGSTTRSHELEESSRSDAEKATRVIPIFPTRVAEDFVRGVTRVKQRGITHPLARRRSIVEGPTRGG</sequence>
<dbReference type="AlphaFoldDB" id="A0A8S9J4K6"/>
<comment type="caution">
    <text evidence="2">The sequence shown here is derived from an EMBL/GenBank/DDBJ whole genome shotgun (WGS) entry which is preliminary data.</text>
</comment>
<feature type="region of interest" description="Disordered" evidence="1">
    <location>
        <begin position="34"/>
        <end position="79"/>
    </location>
</feature>
<protein>
    <submittedName>
        <fullName evidence="2">Uncharacterized protein</fullName>
    </submittedName>
</protein>
<name>A0A8S9J4K6_BRACR</name>
<proteinExistence type="predicted"/>
<organism evidence="2">
    <name type="scientific">Brassica cretica</name>
    <name type="common">Mustard</name>
    <dbReference type="NCBI Taxonomy" id="69181"/>
    <lineage>
        <taxon>Eukaryota</taxon>
        <taxon>Viridiplantae</taxon>
        <taxon>Streptophyta</taxon>
        <taxon>Embryophyta</taxon>
        <taxon>Tracheophyta</taxon>
        <taxon>Spermatophyta</taxon>
        <taxon>Magnoliopsida</taxon>
        <taxon>eudicotyledons</taxon>
        <taxon>Gunneridae</taxon>
        <taxon>Pentapetalae</taxon>
        <taxon>rosids</taxon>
        <taxon>malvids</taxon>
        <taxon>Brassicales</taxon>
        <taxon>Brassicaceae</taxon>
        <taxon>Brassiceae</taxon>
        <taxon>Brassica</taxon>
    </lineage>
</organism>
<dbReference type="EMBL" id="QGKY02001015">
    <property type="protein sequence ID" value="KAF2576196.1"/>
    <property type="molecule type" value="Genomic_DNA"/>
</dbReference>
<evidence type="ECO:0000256" key="1">
    <source>
        <dbReference type="SAM" id="MobiDB-lite"/>
    </source>
</evidence>
<gene>
    <name evidence="2" type="ORF">F2Q70_00001515</name>
</gene>
<evidence type="ECO:0000313" key="2">
    <source>
        <dbReference type="EMBL" id="KAF2576196.1"/>
    </source>
</evidence>
<feature type="compositionally biased region" description="Basic and acidic residues" evidence="1">
    <location>
        <begin position="38"/>
        <end position="79"/>
    </location>
</feature>